<feature type="repeat" description="WD" evidence="4">
    <location>
        <begin position="631"/>
        <end position="672"/>
    </location>
</feature>
<dbReference type="CDD" id="cd00200">
    <property type="entry name" value="WD40"/>
    <property type="match status" value="1"/>
</dbReference>
<dbReference type="SMART" id="SM00320">
    <property type="entry name" value="WD40"/>
    <property type="match status" value="11"/>
</dbReference>
<keyword evidence="1 4" id="KW-0853">WD repeat</keyword>
<dbReference type="SUPFAM" id="SSF50978">
    <property type="entry name" value="WD40 repeat-like"/>
    <property type="match status" value="1"/>
</dbReference>
<dbReference type="InterPro" id="IPR001680">
    <property type="entry name" value="WD40_rpt"/>
</dbReference>
<dbReference type="InterPro" id="IPR051570">
    <property type="entry name" value="TBC1_cilium_biogenesis"/>
</dbReference>
<dbReference type="GO" id="GO:0034388">
    <property type="term" value="C:Pwp2p-containing subcomplex of 90S preribosome"/>
    <property type="evidence" value="ECO:0007669"/>
    <property type="project" value="TreeGrafter"/>
</dbReference>
<evidence type="ECO:0000313" key="7">
    <source>
        <dbReference type="Proteomes" id="UP000091820"/>
    </source>
</evidence>
<dbReference type="STRING" id="37001.A0A1A9WRW0"/>
<reference evidence="7" key="1">
    <citation type="submission" date="2014-03" db="EMBL/GenBank/DDBJ databases">
        <authorList>
            <person name="Aksoy S."/>
            <person name="Warren W."/>
            <person name="Wilson R.K."/>
        </authorList>
    </citation>
    <scope>NUCLEOTIDE SEQUENCE [LARGE SCALE GENOMIC DNA]</scope>
    <source>
        <strain evidence="7">IAEA</strain>
    </source>
</reference>
<dbReference type="GO" id="GO:0030490">
    <property type="term" value="P:maturation of SSU-rRNA"/>
    <property type="evidence" value="ECO:0007669"/>
    <property type="project" value="TreeGrafter"/>
</dbReference>
<dbReference type="AlphaFoldDB" id="A0A1A9WRW0"/>
<evidence type="ECO:0000256" key="3">
    <source>
        <dbReference type="ARBA" id="ARBA00038229"/>
    </source>
</evidence>
<dbReference type="InterPro" id="IPR015943">
    <property type="entry name" value="WD40/YVTN_repeat-like_dom_sf"/>
</dbReference>
<dbReference type="FunFam" id="2.130.10.10:FF:000755">
    <property type="entry name" value="WD repeat-containing protein 3"/>
    <property type="match status" value="1"/>
</dbReference>
<dbReference type="GO" id="GO:0032040">
    <property type="term" value="C:small-subunit processome"/>
    <property type="evidence" value="ECO:0007669"/>
    <property type="project" value="TreeGrafter"/>
</dbReference>
<evidence type="ECO:0000313" key="6">
    <source>
        <dbReference type="EnsemblMetazoa" id="GBRI029900-PA"/>
    </source>
</evidence>
<dbReference type="VEuPathDB" id="VectorBase:GBRI029900"/>
<organism evidence="6 7">
    <name type="scientific">Glossina brevipalpis</name>
    <dbReference type="NCBI Taxonomy" id="37001"/>
    <lineage>
        <taxon>Eukaryota</taxon>
        <taxon>Metazoa</taxon>
        <taxon>Ecdysozoa</taxon>
        <taxon>Arthropoda</taxon>
        <taxon>Hexapoda</taxon>
        <taxon>Insecta</taxon>
        <taxon>Pterygota</taxon>
        <taxon>Neoptera</taxon>
        <taxon>Endopterygota</taxon>
        <taxon>Diptera</taxon>
        <taxon>Brachycera</taxon>
        <taxon>Muscomorpha</taxon>
        <taxon>Hippoboscoidea</taxon>
        <taxon>Glossinidae</taxon>
        <taxon>Glossina</taxon>
    </lineage>
</organism>
<evidence type="ECO:0000256" key="4">
    <source>
        <dbReference type="PROSITE-ProRule" id="PRU00221"/>
    </source>
</evidence>
<dbReference type="InterPro" id="IPR007148">
    <property type="entry name" value="SSU_processome_Utp12"/>
</dbReference>
<feature type="repeat" description="WD" evidence="4">
    <location>
        <begin position="477"/>
        <end position="508"/>
    </location>
</feature>
<evidence type="ECO:0000256" key="1">
    <source>
        <dbReference type="ARBA" id="ARBA00022574"/>
    </source>
</evidence>
<feature type="domain" description="Small-subunit processome Utp12" evidence="5">
    <location>
        <begin position="798"/>
        <end position="898"/>
    </location>
</feature>
<proteinExistence type="inferred from homology"/>
<dbReference type="Proteomes" id="UP000091820">
    <property type="component" value="Unassembled WGS sequence"/>
</dbReference>
<dbReference type="Gene3D" id="2.130.10.10">
    <property type="entry name" value="YVTN repeat-like/Quinoprotein amine dehydrogenase"/>
    <property type="match status" value="3"/>
</dbReference>
<dbReference type="PROSITE" id="PS50082">
    <property type="entry name" value="WD_REPEATS_2"/>
    <property type="match status" value="5"/>
</dbReference>
<protein>
    <submittedName>
        <fullName evidence="6">WD_REPEATS_REGION domain-containing protein</fullName>
    </submittedName>
</protein>
<dbReference type="InterPro" id="IPR036322">
    <property type="entry name" value="WD40_repeat_dom_sf"/>
</dbReference>
<feature type="repeat" description="WD" evidence="4">
    <location>
        <begin position="589"/>
        <end position="630"/>
    </location>
</feature>
<keyword evidence="7" id="KW-1185">Reference proteome</keyword>
<dbReference type="PANTHER" id="PTHR19853">
    <property type="entry name" value="WD REPEAT CONTAINING PROTEIN 3 WDR3"/>
    <property type="match status" value="1"/>
</dbReference>
<dbReference type="InterPro" id="IPR019775">
    <property type="entry name" value="WD40_repeat_CS"/>
</dbReference>
<dbReference type="Pfam" id="PF25173">
    <property type="entry name" value="Beta-prop_WDR3_1st"/>
    <property type="match status" value="1"/>
</dbReference>
<dbReference type="PROSITE" id="PS00678">
    <property type="entry name" value="WD_REPEATS_1"/>
    <property type="match status" value="1"/>
</dbReference>
<dbReference type="FunFam" id="2.130.10.10:FF:001663">
    <property type="entry name" value="GG22837"/>
    <property type="match status" value="1"/>
</dbReference>
<dbReference type="Pfam" id="PF25172">
    <property type="entry name" value="Beta-prop_WDR3_2nd"/>
    <property type="match status" value="1"/>
</dbReference>
<dbReference type="GO" id="GO:0030515">
    <property type="term" value="F:snoRNA binding"/>
    <property type="evidence" value="ECO:0007669"/>
    <property type="project" value="TreeGrafter"/>
</dbReference>
<reference evidence="6" key="2">
    <citation type="submission" date="2020-05" db="UniProtKB">
        <authorList>
            <consortium name="EnsemblMetazoa"/>
        </authorList>
    </citation>
    <scope>IDENTIFICATION</scope>
    <source>
        <strain evidence="6">IAEA</strain>
    </source>
</reference>
<dbReference type="Pfam" id="PF04003">
    <property type="entry name" value="Utp12"/>
    <property type="match status" value="1"/>
</dbReference>
<dbReference type="PROSITE" id="PS50294">
    <property type="entry name" value="WD_REPEATS_REGION"/>
    <property type="match status" value="2"/>
</dbReference>
<dbReference type="SUPFAM" id="SSF69322">
    <property type="entry name" value="Tricorn protease domain 2"/>
    <property type="match status" value="1"/>
</dbReference>
<comment type="similarity">
    <text evidence="3">Belongs to the WD repeat WDR3/UTP12 family.</text>
</comment>
<dbReference type="PANTHER" id="PTHR19853:SF0">
    <property type="entry name" value="WD REPEAT-CONTAINING PROTEIN 3"/>
    <property type="match status" value="1"/>
</dbReference>
<name>A0A1A9WRW0_9MUSC</name>
<sequence length="936" mass="105257">MGLTKQYLAYRAVDSFNIIASGRANVNFAIYNKIEGRYITAAAAENVILWDLKLGERVLTLRRGKQEVTALRVSPDRLHVAVGYLDGAVEIFDLSNGGESVCSLALHKSAISVLRYDDQGIRLITGSLDTELVIVDILEQAGRQRLIGHNAPITDAHFLERLALDNIAVSSSKDTQIKFWNLETQFCFKTIVDNRTEIWALAFTGTLMVAGCGESTMNVYRLTRRDPNDVKSAALEKAIEGLSVEDDDTISPLNVMNCGFIQRAGKGRCVNLVTDPSERVLSCHGTNDLIENFYFCTKDEAKQRLAKRLKKVRKAKQSKELENEPDNLEKDLSLSDEIKRLNSIKTKQKIKSLDILLGGLNELRILVSLANNSVQLYSVKTTAKDEDARMLRSLYWQGHQSEVRSVCLSSDALAIGSGSAESFKLWDRDSMQCLRSISTDYILSSIFAPGDRYILLGLKSGKLLIVDVGAADIVEEIPAHNQELWSIILLPDKKGCATGSSDCTVKLWTFELIDNNDKQMEVEDTEDAALTTNVKQVKVLSLLHKNTLKLEEAVLAIQISPNMKYLAVGLLDSTVKVFFLDTFKFYLSLYGHKLPILCLDISYDSTIIATGSADRNVKIWGLDFGDCHRSLFAHDDSVMSLRFIANTHMFFTCGKDGNIKQWDADSFNKIITLPGHIGEAYNLAISSNGRHLVTCGSDRTLRLFERTDEPIVLQDIQEEEREEKENEQLATGDDHNIPLLPGLKLASKKTVGSEKAAETILECLNICKEYELESDIKPTTTLHPLMKALNVKTTIDFLLITLERIRASDLEEALLLLPFSIVCELLERLPSLIEERSDEIELLSKVTMFLFKIHMKPISGAKHMKSLLERLINLLTSEVNTLRDCIGFNLHSLSLLQNELEKREGIELFYEAIQDRKKREKKRRQRETLKRQLIQM</sequence>
<evidence type="ECO:0000259" key="5">
    <source>
        <dbReference type="Pfam" id="PF04003"/>
    </source>
</evidence>
<dbReference type="EnsemblMetazoa" id="GBRI029900-RA">
    <property type="protein sequence ID" value="GBRI029900-PA"/>
    <property type="gene ID" value="GBRI029900"/>
</dbReference>
<keyword evidence="2" id="KW-0677">Repeat</keyword>
<evidence type="ECO:0000256" key="2">
    <source>
        <dbReference type="ARBA" id="ARBA00022737"/>
    </source>
</evidence>
<feature type="repeat" description="WD" evidence="4">
    <location>
        <begin position="673"/>
        <end position="705"/>
    </location>
</feature>
<accession>A0A1A9WRW0</accession>
<feature type="repeat" description="WD" evidence="4">
    <location>
        <begin position="146"/>
        <end position="190"/>
    </location>
</feature>